<proteinExistence type="inferred from homology"/>
<comment type="function">
    <text evidence="6">Required for the Mettl1-dependent formation of N(7)-methylguanine at position 46 (m7G46) in tRNA. In the Mettl1-wuho methyltransferase complex, it is required to stabilize and induce conformational changes of the catalytic subunit. Required for binding of nanos mRNA and repression of translation by the mei-P26-bgcn-bam-sxl complex. May cooperate with mei-P26 and nanos to derepress the BMP signaling pathway. May cooperate with mei-P26 to suppress expression of a subset of microRNAs. May cooperate with mei-P26 to regulate bam expression levels in germline cells during gametogenesis. Required to promote mitosis to meiosis transition during gametogenesis. May regulate germline cell division in part by regulating ribosome biogenesis.</text>
</comment>
<evidence type="ECO:0000256" key="2">
    <source>
        <dbReference type="ARBA" id="ARBA00022574"/>
    </source>
</evidence>
<dbReference type="SUPFAM" id="SSF50978">
    <property type="entry name" value="WD40 repeat-like"/>
    <property type="match status" value="1"/>
</dbReference>
<dbReference type="InterPro" id="IPR028884">
    <property type="entry name" value="Trm82"/>
</dbReference>
<dbReference type="UniPathway" id="UPA00989"/>
<organism evidence="10">
    <name type="scientific">Clastoptera arizonana</name>
    <name type="common">Arizona spittle bug</name>
    <dbReference type="NCBI Taxonomy" id="38151"/>
    <lineage>
        <taxon>Eukaryota</taxon>
        <taxon>Metazoa</taxon>
        <taxon>Ecdysozoa</taxon>
        <taxon>Arthropoda</taxon>
        <taxon>Hexapoda</taxon>
        <taxon>Insecta</taxon>
        <taxon>Pterygota</taxon>
        <taxon>Neoptera</taxon>
        <taxon>Paraneoptera</taxon>
        <taxon>Hemiptera</taxon>
        <taxon>Auchenorrhyncha</taxon>
        <taxon>Cercopoidea</taxon>
        <taxon>Clastopteridae</taxon>
        <taxon>Clastoptera</taxon>
    </lineage>
</organism>
<dbReference type="GO" id="GO:0106004">
    <property type="term" value="P:tRNA (guanine-N7)-methylation"/>
    <property type="evidence" value="ECO:0007669"/>
    <property type="project" value="UniProtKB-UniRule"/>
</dbReference>
<comment type="subcellular location">
    <subcellularLocation>
        <location evidence="1 8">Nucleus</location>
    </subcellularLocation>
</comment>
<comment type="similarity">
    <text evidence="8">Belongs to the WD repeat TRM82 family.</text>
</comment>
<evidence type="ECO:0000256" key="6">
    <source>
        <dbReference type="ARBA" id="ARBA00093337"/>
    </source>
</evidence>
<sequence>MAALSLGSQCIAVSSENETCVVFKSGEIKCLQAPPPRKSKIESNKKSQQNSKNDMSFQTSYFHLVCSDISRCQKWLAFTSTSKYLCLWNLQENKLVSNRALIRAASQVKFAPSGNYIIIADKAGDVYNYSTQNPLSPGKLILGHLSVLLDVLITSDEKFIITCDRDEKIRTSCFPNCYNIKSFCLGHEEFITSIKFLPHDENILLSISGDGSLRMWNYIKGSQISVYECYKEINNGSLALTSLCTSINSSSSSLVCITLDHFKGCLVYKVEGNMKKLTISLIQILDLPTVPWSIKISNEKCLWFLSTFEKIKLDVKIWNKESNKFVNNVDGQTKQIIQIIDDQNFNGFEMSNIFALLYKQKFDNVQSYLEKKQERINLQLNHKKIKNN</sequence>
<dbReference type="PROSITE" id="PS50082">
    <property type="entry name" value="WD_REPEATS_2"/>
    <property type="match status" value="1"/>
</dbReference>
<dbReference type="Gene3D" id="2.130.10.10">
    <property type="entry name" value="YVTN repeat-like/Quinoprotein amine dehydrogenase"/>
    <property type="match status" value="1"/>
</dbReference>
<dbReference type="GO" id="GO:0005829">
    <property type="term" value="C:cytosol"/>
    <property type="evidence" value="ECO:0007669"/>
    <property type="project" value="TreeGrafter"/>
</dbReference>
<evidence type="ECO:0000313" key="10">
    <source>
        <dbReference type="EMBL" id="JAS30699.1"/>
    </source>
</evidence>
<feature type="repeat" description="WD" evidence="9">
    <location>
        <begin position="184"/>
        <end position="226"/>
    </location>
</feature>
<comment type="function">
    <text evidence="8">Required for the formation of N(7)-methylguanine at position 46 (m7G46) in tRNA. In the complex, it is required to stabilize and induce conformational changes of the catalytic subunit.</text>
</comment>
<comment type="pathway">
    <text evidence="8">tRNA modification; N(7)-methylguanine-tRNA biosynthesis.</text>
</comment>
<evidence type="ECO:0000256" key="7">
    <source>
        <dbReference type="ARBA" id="ARBA00093542"/>
    </source>
</evidence>
<dbReference type="GO" id="GO:0043527">
    <property type="term" value="C:tRNA methyltransferase complex"/>
    <property type="evidence" value="ECO:0007669"/>
    <property type="project" value="TreeGrafter"/>
</dbReference>
<dbReference type="SMART" id="SM00320">
    <property type="entry name" value="WD40"/>
    <property type="match status" value="3"/>
</dbReference>
<dbReference type="PANTHER" id="PTHR16288">
    <property type="entry name" value="WD40 REPEAT PROTEIN 4"/>
    <property type="match status" value="1"/>
</dbReference>
<dbReference type="PANTHER" id="PTHR16288:SF0">
    <property type="entry name" value="TRNA (GUANINE-N(7)-)-METHYLTRANSFERASE NON-CATALYTIC SUBUNIT WDR4"/>
    <property type="match status" value="1"/>
</dbReference>
<keyword evidence="2 8" id="KW-0853">WD repeat</keyword>
<keyword evidence="3 8" id="KW-0819">tRNA processing</keyword>
<protein>
    <submittedName>
        <fullName evidence="10">Uncharacterized protein</fullName>
    </submittedName>
</protein>
<dbReference type="PROSITE" id="PS50294">
    <property type="entry name" value="WD_REPEATS_REGION"/>
    <property type="match status" value="1"/>
</dbReference>
<dbReference type="InterPro" id="IPR015943">
    <property type="entry name" value="WD40/YVTN_repeat-like_dom_sf"/>
</dbReference>
<dbReference type="Pfam" id="PF00400">
    <property type="entry name" value="WD40"/>
    <property type="match status" value="1"/>
</dbReference>
<keyword evidence="5 8" id="KW-0539">Nucleus</keyword>
<dbReference type="AlphaFoldDB" id="A0A1B6DYI2"/>
<name>A0A1B6DYI2_9HEMI</name>
<dbReference type="EMBL" id="GEDC01006599">
    <property type="protein sequence ID" value="JAS30699.1"/>
    <property type="molecule type" value="Transcribed_RNA"/>
</dbReference>
<dbReference type="HAMAP" id="MF_03056">
    <property type="entry name" value="TRM82"/>
    <property type="match status" value="1"/>
</dbReference>
<evidence type="ECO:0000256" key="4">
    <source>
        <dbReference type="ARBA" id="ARBA00022737"/>
    </source>
</evidence>
<evidence type="ECO:0000256" key="8">
    <source>
        <dbReference type="HAMAP-Rule" id="MF_03056"/>
    </source>
</evidence>
<keyword evidence="4 8" id="KW-0677">Repeat</keyword>
<evidence type="ECO:0000256" key="9">
    <source>
        <dbReference type="PROSITE-ProRule" id="PRU00221"/>
    </source>
</evidence>
<dbReference type="GO" id="GO:0005634">
    <property type="term" value="C:nucleus"/>
    <property type="evidence" value="ECO:0007669"/>
    <property type="project" value="UniProtKB-SubCell"/>
</dbReference>
<evidence type="ECO:0000256" key="1">
    <source>
        <dbReference type="ARBA" id="ARBA00004123"/>
    </source>
</evidence>
<dbReference type="InterPro" id="IPR036322">
    <property type="entry name" value="WD40_repeat_dom_sf"/>
</dbReference>
<dbReference type="InterPro" id="IPR001680">
    <property type="entry name" value="WD40_rpt"/>
</dbReference>
<comment type="subunit">
    <text evidence="7">Forms a heterodimer with the catalytic subunit Mettl1. Interacts with mei-P26 and weakly interacts with bgcn; required for the function or formation of the mei-P26-bgcn-bam-sxl complex. Interacts with nanos; may be involved in mei-P26-dependent derepression of the BMP signaling pathway. Interacts with Myc; the interaction may be mediated by mei-P26 and may be involved in the regulation of ribosome biogenesis.</text>
</comment>
<accession>A0A1B6DYI2</accession>
<reference evidence="10" key="1">
    <citation type="submission" date="2015-12" db="EMBL/GenBank/DDBJ databases">
        <title>De novo transcriptome assembly of four potential Pierce s Disease insect vectors from Arizona vineyards.</title>
        <authorList>
            <person name="Tassone E.E."/>
        </authorList>
    </citation>
    <scope>NUCLEOTIDE SEQUENCE</scope>
</reference>
<evidence type="ECO:0000256" key="5">
    <source>
        <dbReference type="ARBA" id="ARBA00023242"/>
    </source>
</evidence>
<evidence type="ECO:0000256" key="3">
    <source>
        <dbReference type="ARBA" id="ARBA00022694"/>
    </source>
</evidence>
<gene>
    <name evidence="10" type="ORF">g.5374</name>
</gene>